<dbReference type="GO" id="GO:0042619">
    <property type="term" value="P:poly-hydroxybutyrate biosynthetic process"/>
    <property type="evidence" value="ECO:0007669"/>
    <property type="project" value="UniProtKB-KW"/>
</dbReference>
<evidence type="ECO:0000256" key="3">
    <source>
        <dbReference type="ARBA" id="ARBA00022752"/>
    </source>
</evidence>
<gene>
    <name evidence="4" type="primary">phaE</name>
    <name evidence="4" type="ORF">SCFA_450038</name>
</gene>
<comment type="pathway">
    <text evidence="1">Biopolymer metabolism; poly-(R)-3-hydroxybutanoate biosynthesis.</text>
</comment>
<dbReference type="AlphaFoldDB" id="A0A485M1E8"/>
<evidence type="ECO:0000256" key="1">
    <source>
        <dbReference type="ARBA" id="ARBA00004683"/>
    </source>
</evidence>
<evidence type="ECO:0000313" key="4">
    <source>
        <dbReference type="EMBL" id="VFU15801.1"/>
    </source>
</evidence>
<accession>A0A485M1E8</accession>
<reference evidence="4" key="1">
    <citation type="submission" date="2019-03" db="EMBL/GenBank/DDBJ databases">
        <authorList>
            <person name="Hao L."/>
        </authorList>
    </citation>
    <scope>NUCLEOTIDE SEQUENCE</scope>
</reference>
<dbReference type="EMBL" id="CAADRM010000109">
    <property type="protein sequence ID" value="VFU15801.1"/>
    <property type="molecule type" value="Genomic_DNA"/>
</dbReference>
<dbReference type="UniPathway" id="UPA00917"/>
<sequence length="294" mass="34191">MSENEHTGPDLQTMVTEWLKAAGRFWGETGREDGGPADDDRRSKQTERISVEAYTAMMKTYHALSSAMSEPSAMDSILRTARILPDITTTLLITGMKGYFALQQQIIDKIGRIGNSVDSYHFDAIDQETLRAWSEIYQKEIRQFFNIPQLGLSRFYQERVNQALDKLNIFSTSLAEFLHLLRLPFEKTYRMMHEKIEELTRSGNLPEDSRAYYQMWVKTLEGHFMTLFQSPEYNKTLKETVDALEDYLSARSRILQDMLQSLPVPSRREMEDLCKEVYLLKKKVRSLEKAKSKE</sequence>
<name>A0A485M1E8_9ZZZZ</name>
<evidence type="ECO:0000256" key="2">
    <source>
        <dbReference type="ARBA" id="ARBA00019066"/>
    </source>
</evidence>
<organism evidence="4">
    <name type="scientific">anaerobic digester metagenome</name>
    <dbReference type="NCBI Taxonomy" id="1263854"/>
    <lineage>
        <taxon>unclassified sequences</taxon>
        <taxon>metagenomes</taxon>
        <taxon>ecological metagenomes</taxon>
    </lineage>
</organism>
<protein>
    <recommendedName>
        <fullName evidence="2">Poly(3-hydroxyalkanoate) polymerase subunit PhaE</fullName>
    </recommendedName>
</protein>
<keyword evidence="3" id="KW-0583">PHB biosynthesis</keyword>
<dbReference type="InterPro" id="IPR010123">
    <property type="entry name" value="PHA_synth_III_E"/>
</dbReference>
<proteinExistence type="predicted"/>
<dbReference type="Pfam" id="PF09712">
    <property type="entry name" value="PHA_synth_III_E"/>
    <property type="match status" value="1"/>
</dbReference>